<keyword evidence="5" id="KW-0812">Transmembrane</keyword>
<evidence type="ECO:0000313" key="9">
    <source>
        <dbReference type="EMBL" id="UWN56426.1"/>
    </source>
</evidence>
<dbReference type="Gene3D" id="1.20.1600.10">
    <property type="entry name" value="Outer membrane efflux proteins (OEP)"/>
    <property type="match status" value="1"/>
</dbReference>
<accession>A0ABY5UWJ8</accession>
<evidence type="ECO:0000256" key="7">
    <source>
        <dbReference type="ARBA" id="ARBA00023237"/>
    </source>
</evidence>
<evidence type="ECO:0000256" key="4">
    <source>
        <dbReference type="ARBA" id="ARBA00022452"/>
    </source>
</evidence>
<sequence>MLKYIVCCGMALWLVHGAARSRGGEIELSLGQSVERLREKNLSLQIADRAIDWARGEHRRVSSFWYPSVSVTGAYLHMANRIEVEQPLSRFTDPAKDFIHSILPDDQIISGLLDHIGTYTLRFPLAPQDVATIDANVTWPVFAGGKRIYAGRIGRTMVEVAEVNRAQVGAQMQTLLVESYFGLRLGMSVVEVREQTLRALERHYRDALKLEASGMINKADRLFVEVSMDEARRALETARKDLDVAQSALKALIRIDSAVDVRPVSPLFINDTLPSPERFKALARDNSYALNQLGLQSDAAENELRMSRTGYAPEIALFGKHTLYSHGIRKNLLPRTVVGAGFTWTLFDGLAREKKIAQAKIARQTLGLSSSQAEDDIDVGVDKLCAQISNALSSVAALGTTIDLSRELVRMRRKAFAEGMATSTEVVDAEVMLSKARIAVLLAYYEYDVALANLLSLCGAPERFERYSLCGRTESHLFGPDGLYGENEND</sequence>
<dbReference type="Proteomes" id="UP001059295">
    <property type="component" value="Chromosome"/>
</dbReference>
<protein>
    <submittedName>
        <fullName evidence="9">TolC family protein</fullName>
    </submittedName>
</protein>
<keyword evidence="8" id="KW-0175">Coiled coil</keyword>
<evidence type="ECO:0000256" key="5">
    <source>
        <dbReference type="ARBA" id="ARBA00022692"/>
    </source>
</evidence>
<keyword evidence="4" id="KW-1134">Transmembrane beta strand</keyword>
<evidence type="ECO:0000256" key="3">
    <source>
        <dbReference type="ARBA" id="ARBA00022448"/>
    </source>
</evidence>
<dbReference type="InterPro" id="IPR003423">
    <property type="entry name" value="OMP_efflux"/>
</dbReference>
<proteinExistence type="inferred from homology"/>
<keyword evidence="10" id="KW-1185">Reference proteome</keyword>
<keyword evidence="7" id="KW-0998">Cell outer membrane</keyword>
<evidence type="ECO:0000256" key="8">
    <source>
        <dbReference type="SAM" id="Coils"/>
    </source>
</evidence>
<organism evidence="9 10">
    <name type="scientific">Alistipes ihumii AP11</name>
    <dbReference type="NCBI Taxonomy" id="1211813"/>
    <lineage>
        <taxon>Bacteria</taxon>
        <taxon>Pseudomonadati</taxon>
        <taxon>Bacteroidota</taxon>
        <taxon>Bacteroidia</taxon>
        <taxon>Bacteroidales</taxon>
        <taxon>Rikenellaceae</taxon>
        <taxon>Alistipes</taxon>
    </lineage>
</organism>
<dbReference type="GeneID" id="82891480"/>
<comment type="similarity">
    <text evidence="2">Belongs to the outer membrane factor (OMF) (TC 1.B.17) family.</text>
</comment>
<name>A0ABY5UWJ8_9BACT</name>
<comment type="subcellular location">
    <subcellularLocation>
        <location evidence="1">Cell outer membrane</location>
    </subcellularLocation>
</comment>
<evidence type="ECO:0000256" key="1">
    <source>
        <dbReference type="ARBA" id="ARBA00004442"/>
    </source>
</evidence>
<keyword evidence="3" id="KW-0813">Transport</keyword>
<keyword evidence="6" id="KW-0472">Membrane</keyword>
<evidence type="ECO:0000256" key="2">
    <source>
        <dbReference type="ARBA" id="ARBA00007613"/>
    </source>
</evidence>
<evidence type="ECO:0000256" key="6">
    <source>
        <dbReference type="ARBA" id="ARBA00023136"/>
    </source>
</evidence>
<reference evidence="9" key="1">
    <citation type="journal article" date="2022" name="Cell">
        <title>Design, construction, and in vivo augmentation of a complex gut microbiome.</title>
        <authorList>
            <person name="Cheng A.G."/>
            <person name="Ho P.Y."/>
            <person name="Aranda-Diaz A."/>
            <person name="Jain S."/>
            <person name="Yu F.B."/>
            <person name="Meng X."/>
            <person name="Wang M."/>
            <person name="Iakiviak M."/>
            <person name="Nagashima K."/>
            <person name="Zhao A."/>
            <person name="Murugkar P."/>
            <person name="Patil A."/>
            <person name="Atabakhsh K."/>
            <person name="Weakley A."/>
            <person name="Yan J."/>
            <person name="Brumbaugh A.R."/>
            <person name="Higginbottom S."/>
            <person name="Dimas A."/>
            <person name="Shiver A.L."/>
            <person name="Deutschbauer A."/>
            <person name="Neff N."/>
            <person name="Sonnenburg J.L."/>
            <person name="Huang K.C."/>
            <person name="Fischbach M.A."/>
        </authorList>
    </citation>
    <scope>NUCLEOTIDE SEQUENCE</scope>
    <source>
        <strain evidence="9">AP11</strain>
    </source>
</reference>
<gene>
    <name evidence="9" type="ORF">NQ491_07060</name>
</gene>
<dbReference type="RefSeq" id="WP_019246232.1">
    <property type="nucleotide sequence ID" value="NZ_CAPH01000013.1"/>
</dbReference>
<dbReference type="SUPFAM" id="SSF56954">
    <property type="entry name" value="Outer membrane efflux proteins (OEP)"/>
    <property type="match status" value="1"/>
</dbReference>
<dbReference type="InterPro" id="IPR051906">
    <property type="entry name" value="TolC-like"/>
</dbReference>
<evidence type="ECO:0000313" key="10">
    <source>
        <dbReference type="Proteomes" id="UP001059295"/>
    </source>
</evidence>
<dbReference type="PANTHER" id="PTHR30026:SF5">
    <property type="entry name" value="ABC-TYPE EFFLUX SYSTEM SECRETIN COMPONENT"/>
    <property type="match status" value="1"/>
</dbReference>
<dbReference type="Pfam" id="PF02321">
    <property type="entry name" value="OEP"/>
    <property type="match status" value="1"/>
</dbReference>
<feature type="coiled-coil region" evidence="8">
    <location>
        <begin position="228"/>
        <end position="255"/>
    </location>
</feature>
<dbReference type="PANTHER" id="PTHR30026">
    <property type="entry name" value="OUTER MEMBRANE PROTEIN TOLC"/>
    <property type="match status" value="1"/>
</dbReference>
<dbReference type="EMBL" id="CP102294">
    <property type="protein sequence ID" value="UWN56426.1"/>
    <property type="molecule type" value="Genomic_DNA"/>
</dbReference>